<evidence type="ECO:0000256" key="4">
    <source>
        <dbReference type="SAM" id="MobiDB-lite"/>
    </source>
</evidence>
<keyword evidence="1" id="KW-0677">Repeat</keyword>
<dbReference type="AlphaFoldDB" id="A0AAD9N0T0"/>
<feature type="non-terminal residue" evidence="5">
    <location>
        <position position="322"/>
    </location>
</feature>
<dbReference type="GO" id="GO:0045087">
    <property type="term" value="P:innate immune response"/>
    <property type="evidence" value="ECO:0007669"/>
    <property type="project" value="TreeGrafter"/>
</dbReference>
<accession>A0AAD9N0T0</accession>
<dbReference type="PANTHER" id="PTHR23206:SF8">
    <property type="entry name" value="ANKYRIN REPEAT AND KH DOMAIN-CONTAINING 1"/>
    <property type="match status" value="1"/>
</dbReference>
<keyword evidence="2" id="KW-0040">ANK repeat</keyword>
<comment type="caution">
    <text evidence="5">The sequence shown here is derived from an EMBL/GenBank/DDBJ whole genome shotgun (WGS) entry which is preliminary data.</text>
</comment>
<evidence type="ECO:0000313" key="6">
    <source>
        <dbReference type="Proteomes" id="UP001208570"/>
    </source>
</evidence>
<evidence type="ECO:0000256" key="3">
    <source>
        <dbReference type="SAM" id="Coils"/>
    </source>
</evidence>
<evidence type="ECO:0000256" key="1">
    <source>
        <dbReference type="ARBA" id="ARBA00022737"/>
    </source>
</evidence>
<proteinExistence type="predicted"/>
<evidence type="ECO:0000313" key="5">
    <source>
        <dbReference type="EMBL" id="KAK2150836.1"/>
    </source>
</evidence>
<dbReference type="EMBL" id="JAODUP010000386">
    <property type="protein sequence ID" value="KAK2150836.1"/>
    <property type="molecule type" value="Genomic_DNA"/>
</dbReference>
<feature type="compositionally biased region" description="Polar residues" evidence="4">
    <location>
        <begin position="212"/>
        <end position="228"/>
    </location>
</feature>
<dbReference type="PANTHER" id="PTHR23206">
    <property type="entry name" value="MASK PROTEIN"/>
    <property type="match status" value="1"/>
</dbReference>
<organism evidence="5 6">
    <name type="scientific">Paralvinella palmiformis</name>
    <dbReference type="NCBI Taxonomy" id="53620"/>
    <lineage>
        <taxon>Eukaryota</taxon>
        <taxon>Metazoa</taxon>
        <taxon>Spiralia</taxon>
        <taxon>Lophotrochozoa</taxon>
        <taxon>Annelida</taxon>
        <taxon>Polychaeta</taxon>
        <taxon>Sedentaria</taxon>
        <taxon>Canalipalpata</taxon>
        <taxon>Terebellida</taxon>
        <taxon>Terebelliformia</taxon>
        <taxon>Alvinellidae</taxon>
        <taxon>Paralvinella</taxon>
    </lineage>
</organism>
<sequence>MLIEAAKGGHTTVVNLLLDWPNNVQSPSPDLEQHSPPQSKVDISDMPRVPIHGLTNIVPPQDPDQVPASTNNLSTIPLTTGVSQVSGQVNLKDFNIQTKSIEQARPTMQKLITKAKLDSKSSVVTTSNGTYPQETVIEENMSSTMGAAEATTTPTNKPSVTAALNNNDPKKSTGNPKANVMTETSSASIVDSCLSGSSSQVSEMGSDYGGESEQTQPEMATSSSTSSLIPFDSEDKMNEMMKASERLEAFISKMMRRAELLHTTSEEQSLQKQQILEELQKVEQELQEKAKNPLLLLNAQSKQEMMLDQSKMALLQEDLPFD</sequence>
<dbReference type="Proteomes" id="UP001208570">
    <property type="component" value="Unassembled WGS sequence"/>
</dbReference>
<feature type="compositionally biased region" description="Low complexity" evidence="4">
    <location>
        <begin position="195"/>
        <end position="206"/>
    </location>
</feature>
<name>A0AAD9N0T0_9ANNE</name>
<keyword evidence="3" id="KW-0175">Coiled coil</keyword>
<keyword evidence="6" id="KW-1185">Reference proteome</keyword>
<feature type="coiled-coil region" evidence="3">
    <location>
        <begin position="265"/>
        <end position="292"/>
    </location>
</feature>
<dbReference type="InterPro" id="IPR051631">
    <property type="entry name" value="Ankyrin-KH/SAM_domain"/>
</dbReference>
<feature type="region of interest" description="Disordered" evidence="4">
    <location>
        <begin position="147"/>
        <end position="231"/>
    </location>
</feature>
<dbReference type="GO" id="GO:0005737">
    <property type="term" value="C:cytoplasm"/>
    <property type="evidence" value="ECO:0007669"/>
    <property type="project" value="TreeGrafter"/>
</dbReference>
<feature type="compositionally biased region" description="Polar residues" evidence="4">
    <location>
        <begin position="147"/>
        <end position="189"/>
    </location>
</feature>
<gene>
    <name evidence="5" type="ORF">LSH36_386g01050</name>
</gene>
<reference evidence="5" key="1">
    <citation type="journal article" date="2023" name="Mol. Biol. Evol.">
        <title>Third-Generation Sequencing Reveals the Adaptive Role of the Epigenome in Three Deep-Sea Polychaetes.</title>
        <authorList>
            <person name="Perez M."/>
            <person name="Aroh O."/>
            <person name="Sun Y."/>
            <person name="Lan Y."/>
            <person name="Juniper S.K."/>
            <person name="Young C.R."/>
            <person name="Angers B."/>
            <person name="Qian P.Y."/>
        </authorList>
    </citation>
    <scope>NUCLEOTIDE SEQUENCE</scope>
    <source>
        <strain evidence="5">P08H-3</strain>
    </source>
</reference>
<evidence type="ECO:0000256" key="2">
    <source>
        <dbReference type="ARBA" id="ARBA00023043"/>
    </source>
</evidence>
<protein>
    <submittedName>
        <fullName evidence="5">Uncharacterized protein</fullName>
    </submittedName>
</protein>